<reference evidence="1" key="1">
    <citation type="journal article" date="2020" name="Stud. Mycol.">
        <title>101 Dothideomycetes genomes: a test case for predicting lifestyles and emergence of pathogens.</title>
        <authorList>
            <person name="Haridas S."/>
            <person name="Albert R."/>
            <person name="Binder M."/>
            <person name="Bloem J."/>
            <person name="Labutti K."/>
            <person name="Salamov A."/>
            <person name="Andreopoulos B."/>
            <person name="Baker S."/>
            <person name="Barry K."/>
            <person name="Bills G."/>
            <person name="Bluhm B."/>
            <person name="Cannon C."/>
            <person name="Castanera R."/>
            <person name="Culley D."/>
            <person name="Daum C."/>
            <person name="Ezra D."/>
            <person name="Gonzalez J."/>
            <person name="Henrissat B."/>
            <person name="Kuo A."/>
            <person name="Liang C."/>
            <person name="Lipzen A."/>
            <person name="Lutzoni F."/>
            <person name="Magnuson J."/>
            <person name="Mondo S."/>
            <person name="Nolan M."/>
            <person name="Ohm R."/>
            <person name="Pangilinan J."/>
            <person name="Park H.-J."/>
            <person name="Ramirez L."/>
            <person name="Alfaro M."/>
            <person name="Sun H."/>
            <person name="Tritt A."/>
            <person name="Yoshinaga Y."/>
            <person name="Zwiers L.-H."/>
            <person name="Turgeon B."/>
            <person name="Goodwin S."/>
            <person name="Spatafora J."/>
            <person name="Crous P."/>
            <person name="Grigoriev I."/>
        </authorList>
    </citation>
    <scope>NUCLEOTIDE SEQUENCE</scope>
    <source>
        <strain evidence="1">CBS 125425</strain>
    </source>
</reference>
<dbReference type="OrthoDB" id="3740850at2759"/>
<sequence>MSTFGFKIDPSSLPKLSSRGDNYHEWRSSWVVAFRYLELWDIISKKNVRPNDLIAAAEWRKLDNRALVMILSSIHTDHHTAVSNTISSAAAWDYLSNRYDRDTGNTTISLFRTLINLRYKDGGDLCAHLDNFH</sequence>
<dbReference type="AlphaFoldDB" id="A0A9P4QL11"/>
<name>A0A9P4QL11_9PLEO</name>
<organism evidence="1 2">
    <name type="scientific">Polyplosphaeria fusca</name>
    <dbReference type="NCBI Taxonomy" id="682080"/>
    <lineage>
        <taxon>Eukaryota</taxon>
        <taxon>Fungi</taxon>
        <taxon>Dikarya</taxon>
        <taxon>Ascomycota</taxon>
        <taxon>Pezizomycotina</taxon>
        <taxon>Dothideomycetes</taxon>
        <taxon>Pleosporomycetidae</taxon>
        <taxon>Pleosporales</taxon>
        <taxon>Tetraplosphaeriaceae</taxon>
        <taxon>Polyplosphaeria</taxon>
    </lineage>
</organism>
<dbReference type="Proteomes" id="UP000799444">
    <property type="component" value="Unassembled WGS sequence"/>
</dbReference>
<dbReference type="Pfam" id="PF14223">
    <property type="entry name" value="Retrotran_gag_2"/>
    <property type="match status" value="1"/>
</dbReference>
<dbReference type="EMBL" id="ML996385">
    <property type="protein sequence ID" value="KAF2726831.1"/>
    <property type="molecule type" value="Genomic_DNA"/>
</dbReference>
<evidence type="ECO:0008006" key="3">
    <source>
        <dbReference type="Google" id="ProtNLM"/>
    </source>
</evidence>
<gene>
    <name evidence="1" type="ORF">EJ04DRAFT_452557</name>
</gene>
<proteinExistence type="predicted"/>
<protein>
    <recommendedName>
        <fullName evidence="3">UBN2_3 domain-containing protein</fullName>
    </recommendedName>
</protein>
<evidence type="ECO:0000313" key="2">
    <source>
        <dbReference type="Proteomes" id="UP000799444"/>
    </source>
</evidence>
<feature type="non-terminal residue" evidence="1">
    <location>
        <position position="133"/>
    </location>
</feature>
<keyword evidence="2" id="KW-1185">Reference proteome</keyword>
<accession>A0A9P4QL11</accession>
<comment type="caution">
    <text evidence="1">The sequence shown here is derived from an EMBL/GenBank/DDBJ whole genome shotgun (WGS) entry which is preliminary data.</text>
</comment>
<evidence type="ECO:0000313" key="1">
    <source>
        <dbReference type="EMBL" id="KAF2726831.1"/>
    </source>
</evidence>